<dbReference type="CDD" id="cd02042">
    <property type="entry name" value="ParAB_family"/>
    <property type="match status" value="1"/>
</dbReference>
<dbReference type="InterPro" id="IPR050678">
    <property type="entry name" value="DNA_Partitioning_ATPase"/>
</dbReference>
<dbReference type="PANTHER" id="PTHR13696:SF98">
    <property type="entry name" value="PLASMID PARTITION PROTEIN A"/>
    <property type="match status" value="1"/>
</dbReference>
<evidence type="ECO:0000313" key="2">
    <source>
        <dbReference type="EMBL" id="RJX68696.1"/>
    </source>
</evidence>
<dbReference type="Pfam" id="PF13614">
    <property type="entry name" value="AAA_31"/>
    <property type="match status" value="1"/>
</dbReference>
<dbReference type="PANTHER" id="PTHR13696">
    <property type="entry name" value="P-LOOP CONTAINING NUCLEOSIDE TRIPHOSPHATE HYDROLASE"/>
    <property type="match status" value="1"/>
</dbReference>
<comment type="caution">
    <text evidence="2">The sequence shown here is derived from an EMBL/GenBank/DDBJ whole genome shotgun (WGS) entry which is preliminary data.</text>
</comment>
<gene>
    <name evidence="2" type="ORF">DZ860_17020</name>
</gene>
<dbReference type="Proteomes" id="UP000273252">
    <property type="component" value="Unassembled WGS sequence"/>
</dbReference>
<dbReference type="InterPro" id="IPR027417">
    <property type="entry name" value="P-loop_NTPase"/>
</dbReference>
<dbReference type="RefSeq" id="WP_120033706.1">
    <property type="nucleotide sequence ID" value="NZ_QVMU01000019.1"/>
</dbReference>
<dbReference type="EMBL" id="QVMU01000019">
    <property type="protein sequence ID" value="RJX68696.1"/>
    <property type="molecule type" value="Genomic_DNA"/>
</dbReference>
<organism evidence="2 3">
    <name type="scientific">Vibrio sinensis</name>
    <dbReference type="NCBI Taxonomy" id="2302434"/>
    <lineage>
        <taxon>Bacteria</taxon>
        <taxon>Pseudomonadati</taxon>
        <taxon>Pseudomonadota</taxon>
        <taxon>Gammaproteobacteria</taxon>
        <taxon>Vibrionales</taxon>
        <taxon>Vibrionaceae</taxon>
        <taxon>Vibrio</taxon>
    </lineage>
</organism>
<protein>
    <submittedName>
        <fullName evidence="2">ParA family protein</fullName>
    </submittedName>
</protein>
<dbReference type="Gene3D" id="3.40.50.300">
    <property type="entry name" value="P-loop containing nucleotide triphosphate hydrolases"/>
    <property type="match status" value="1"/>
</dbReference>
<evidence type="ECO:0000259" key="1">
    <source>
        <dbReference type="Pfam" id="PF13614"/>
    </source>
</evidence>
<dbReference type="InterPro" id="IPR025669">
    <property type="entry name" value="AAA_dom"/>
</dbReference>
<accession>A0A3A6QYU6</accession>
<dbReference type="SUPFAM" id="SSF52540">
    <property type="entry name" value="P-loop containing nucleoside triphosphate hydrolases"/>
    <property type="match status" value="1"/>
</dbReference>
<reference evidence="2 3" key="1">
    <citation type="submission" date="2018-08" db="EMBL/GenBank/DDBJ databases">
        <title>Vibrio isolated from the Eastern China Marginal Seas.</title>
        <authorList>
            <person name="Li Y."/>
        </authorList>
    </citation>
    <scope>NUCLEOTIDE SEQUENCE [LARGE SCALE GENOMIC DNA]</scope>
    <source>
        <strain evidence="2 3">BEI233</strain>
    </source>
</reference>
<evidence type="ECO:0000313" key="3">
    <source>
        <dbReference type="Proteomes" id="UP000273252"/>
    </source>
</evidence>
<name>A0A3A6QYU6_9VIBR</name>
<proteinExistence type="predicted"/>
<dbReference type="OrthoDB" id="6289637at2"/>
<dbReference type="AlphaFoldDB" id="A0A3A6QYU6"/>
<feature type="domain" description="AAA" evidence="1">
    <location>
        <begin position="116"/>
        <end position="308"/>
    </location>
</feature>
<keyword evidence="3" id="KW-1185">Reference proteome</keyword>
<sequence length="415" mass="47007">MTLIEMIGSIADNMKKEQTNLEDALKQQLRVSVSDQDMIDGVDRLIYNHCKNKTELRDLIGGSKPTFNKKMKEVVDDGLISEPIYQNRSHLYTNEQIHVLLDYFNYPKFSDNHNSKVVTVTNHKGGTGKTSTTLVMATATALDLDLNARICVLDLDPQGSAGQGVVQIADDSIYVTMTDLLLAEYEKDNEDNPVNILLENGYLFEDIVKACPFSTHLSNLSVITAFPNDERFVDRYWQLGEKEQSLLLQKFKTVVLPILQEEFDLIYIDLPPQDSPITWSALEATNCILVPITPRYYDYASTSNFMSNLHIRLQNLPSKGGNIEWLKMVAVNYNENSKPEYHTVQKLLRSVRNHLFTQTIAHSDAFTAAAELGRTVLDIKKSEEICTPHQFDLAVDSVRLFYSQFKNELVALSAK</sequence>